<dbReference type="GO" id="GO:0008237">
    <property type="term" value="F:metallopeptidase activity"/>
    <property type="evidence" value="ECO:0007669"/>
    <property type="project" value="UniProtKB-KW"/>
</dbReference>
<evidence type="ECO:0000256" key="3">
    <source>
        <dbReference type="ARBA" id="ARBA00001947"/>
    </source>
</evidence>
<gene>
    <name evidence="10" type="ORF">HZA61_06545</name>
</gene>
<evidence type="ECO:0000256" key="2">
    <source>
        <dbReference type="ARBA" id="ARBA00001946"/>
    </source>
</evidence>
<comment type="cofactor">
    <cofactor evidence="2">
        <name>Mg(2+)</name>
        <dbReference type="ChEBI" id="CHEBI:18420"/>
    </cofactor>
</comment>
<keyword evidence="8" id="KW-0378">Hydrolase</keyword>
<dbReference type="GO" id="GO:0004177">
    <property type="term" value="F:aminopeptidase activity"/>
    <property type="evidence" value="ECO:0007669"/>
    <property type="project" value="UniProtKB-KW"/>
</dbReference>
<dbReference type="Gene3D" id="3.40.1830.10">
    <property type="entry name" value="Thermophilic metalloprotease (M29)"/>
    <property type="match status" value="1"/>
</dbReference>
<dbReference type="SUPFAM" id="SSF144052">
    <property type="entry name" value="Thermophilic metalloprotease-like"/>
    <property type="match status" value="1"/>
</dbReference>
<dbReference type="Proteomes" id="UP000696931">
    <property type="component" value="Unassembled WGS sequence"/>
</dbReference>
<dbReference type="AlphaFoldDB" id="A0A933SC94"/>
<dbReference type="GO" id="GO:0006508">
    <property type="term" value="P:proteolysis"/>
    <property type="evidence" value="ECO:0007669"/>
    <property type="project" value="UniProtKB-KW"/>
</dbReference>
<name>A0A933SC94_UNCEI</name>
<evidence type="ECO:0000256" key="4">
    <source>
        <dbReference type="ARBA" id="ARBA00008236"/>
    </source>
</evidence>
<dbReference type="GO" id="GO:0046872">
    <property type="term" value="F:metal ion binding"/>
    <property type="evidence" value="ECO:0007669"/>
    <property type="project" value="UniProtKB-KW"/>
</dbReference>
<keyword evidence="6" id="KW-0645">Protease</keyword>
<keyword evidence="7" id="KW-0479">Metal-binding</keyword>
<comment type="cofactor">
    <cofactor evidence="3">
        <name>Zn(2+)</name>
        <dbReference type="ChEBI" id="CHEBI:29105"/>
    </cofactor>
</comment>
<protein>
    <submittedName>
        <fullName evidence="10">Aminopeptidase</fullName>
    </submittedName>
</protein>
<dbReference type="Pfam" id="PF02073">
    <property type="entry name" value="Peptidase_M29"/>
    <property type="match status" value="1"/>
</dbReference>
<sequence length="380" mass="41614">MSDPRLARLADLLVNYSARVRKGDLVKITGSAVCEPLLAEVFRSVLRAGGHPYITLMSDQAAEDFVRLAGNDQLDFQNPVAQHEIETIDCLISTWGTVNTKSLSGADPAKQARASAARRKWFTTFMTRTAIPFGKKGNMRWIGTMFPNQASAQDADMSLREYEDFVFGAGLLDLPNPIAAWKAISAKQEKVVKYLNKVSEVRFKTPQGTDLTVGVKGRRWINCDGHVNFPDGEVFTGPLEDATEGVVCYSFPSLHQGREVDGIRLRFKGGRVVDASASKGEDFLIKMLDQDKGARVLGEIAIGTNYRIRRGVKNTLFDEKIGGTFHAACGASIKESGGKNESGLHWDMVCDLRQGGVIEADGKVISRNGKFTKAGWPGRP</sequence>
<dbReference type="PANTHER" id="PTHR34448:SF1">
    <property type="entry name" value="BLL6088 PROTEIN"/>
    <property type="match status" value="1"/>
</dbReference>
<comment type="similarity">
    <text evidence="4">Belongs to the peptidase M29 family.</text>
</comment>
<keyword evidence="9" id="KW-0482">Metalloprotease</keyword>
<dbReference type="PANTHER" id="PTHR34448">
    <property type="entry name" value="AMINOPEPTIDASE"/>
    <property type="match status" value="1"/>
</dbReference>
<evidence type="ECO:0000256" key="5">
    <source>
        <dbReference type="ARBA" id="ARBA00022438"/>
    </source>
</evidence>
<dbReference type="InterPro" id="IPR000787">
    <property type="entry name" value="Peptidase_M29"/>
</dbReference>
<evidence type="ECO:0000313" key="11">
    <source>
        <dbReference type="Proteomes" id="UP000696931"/>
    </source>
</evidence>
<comment type="caution">
    <text evidence="10">The sequence shown here is derived from an EMBL/GenBank/DDBJ whole genome shotgun (WGS) entry which is preliminary data.</text>
</comment>
<evidence type="ECO:0000256" key="6">
    <source>
        <dbReference type="ARBA" id="ARBA00022670"/>
    </source>
</evidence>
<dbReference type="InterPro" id="IPR035097">
    <property type="entry name" value="M29_N-terminal"/>
</dbReference>
<comment type="cofactor">
    <cofactor evidence="1">
        <name>Co(2+)</name>
        <dbReference type="ChEBI" id="CHEBI:48828"/>
    </cofactor>
</comment>
<organism evidence="10 11">
    <name type="scientific">Eiseniibacteriota bacterium</name>
    <dbReference type="NCBI Taxonomy" id="2212470"/>
    <lineage>
        <taxon>Bacteria</taxon>
        <taxon>Candidatus Eiseniibacteriota</taxon>
    </lineage>
</organism>
<accession>A0A933SC94</accession>
<keyword evidence="5 10" id="KW-0031">Aminopeptidase</keyword>
<evidence type="ECO:0000256" key="7">
    <source>
        <dbReference type="ARBA" id="ARBA00022723"/>
    </source>
</evidence>
<proteinExistence type="inferred from homology"/>
<evidence type="ECO:0000256" key="9">
    <source>
        <dbReference type="ARBA" id="ARBA00023049"/>
    </source>
</evidence>
<dbReference type="EMBL" id="JACRIW010000042">
    <property type="protein sequence ID" value="MBI5169128.1"/>
    <property type="molecule type" value="Genomic_DNA"/>
</dbReference>
<evidence type="ECO:0000256" key="8">
    <source>
        <dbReference type="ARBA" id="ARBA00022801"/>
    </source>
</evidence>
<dbReference type="PRINTS" id="PR00919">
    <property type="entry name" value="THERMOPTASE"/>
</dbReference>
<evidence type="ECO:0000256" key="1">
    <source>
        <dbReference type="ARBA" id="ARBA00001941"/>
    </source>
</evidence>
<reference evidence="10" key="1">
    <citation type="submission" date="2020-07" db="EMBL/GenBank/DDBJ databases">
        <title>Huge and variable diversity of episymbiotic CPR bacteria and DPANN archaea in groundwater ecosystems.</title>
        <authorList>
            <person name="He C.Y."/>
            <person name="Keren R."/>
            <person name="Whittaker M."/>
            <person name="Farag I.F."/>
            <person name="Doudna J."/>
            <person name="Cate J.H.D."/>
            <person name="Banfield J.F."/>
        </authorList>
    </citation>
    <scope>NUCLEOTIDE SEQUENCE</scope>
    <source>
        <strain evidence="10">NC_groundwater_1813_Pr3_B-0.1um_71_17</strain>
    </source>
</reference>
<evidence type="ECO:0000313" key="10">
    <source>
        <dbReference type="EMBL" id="MBI5169128.1"/>
    </source>
</evidence>
<dbReference type="InterPro" id="IPR052170">
    <property type="entry name" value="M29_Exopeptidase"/>
</dbReference>